<accession>A0A8J5XEG3</accession>
<reference evidence="3" key="1">
    <citation type="submission" date="2021-05" db="EMBL/GenBank/DDBJ databases">
        <title>The genome of the haptophyte Pavlova lutheri (Diacronema luteri, Pavlovales) - a model for lipid biosynthesis in eukaryotic algae.</title>
        <authorList>
            <person name="Hulatt C.J."/>
            <person name="Posewitz M.C."/>
        </authorList>
    </citation>
    <scope>NUCLEOTIDE SEQUENCE</scope>
    <source>
        <strain evidence="3">NIVA-4/92</strain>
    </source>
</reference>
<evidence type="ECO:0000256" key="2">
    <source>
        <dbReference type="SAM" id="Phobius"/>
    </source>
</evidence>
<dbReference type="SUPFAM" id="SSF103473">
    <property type="entry name" value="MFS general substrate transporter"/>
    <property type="match status" value="1"/>
</dbReference>
<feature type="transmembrane region" description="Helical" evidence="2">
    <location>
        <begin position="77"/>
        <end position="99"/>
    </location>
</feature>
<keyword evidence="2" id="KW-0472">Membrane</keyword>
<dbReference type="Gene3D" id="1.20.1250.20">
    <property type="entry name" value="MFS general substrate transporter like domains"/>
    <property type="match status" value="2"/>
</dbReference>
<dbReference type="EMBL" id="JAGTXO010000043">
    <property type="protein sequence ID" value="KAG8459214.1"/>
    <property type="molecule type" value="Genomic_DNA"/>
</dbReference>
<evidence type="ECO:0000256" key="1">
    <source>
        <dbReference type="SAM" id="MobiDB-lite"/>
    </source>
</evidence>
<feature type="region of interest" description="Disordered" evidence="1">
    <location>
        <begin position="435"/>
        <end position="459"/>
    </location>
</feature>
<feature type="transmembrane region" description="Helical" evidence="2">
    <location>
        <begin position="292"/>
        <end position="313"/>
    </location>
</feature>
<dbReference type="InterPro" id="IPR036259">
    <property type="entry name" value="MFS_trans_sf"/>
</dbReference>
<keyword evidence="4" id="KW-1185">Reference proteome</keyword>
<organism evidence="3 4">
    <name type="scientific">Diacronema lutheri</name>
    <name type="common">Unicellular marine alga</name>
    <name type="synonym">Monochrysis lutheri</name>
    <dbReference type="NCBI Taxonomy" id="2081491"/>
    <lineage>
        <taxon>Eukaryota</taxon>
        <taxon>Haptista</taxon>
        <taxon>Haptophyta</taxon>
        <taxon>Pavlovophyceae</taxon>
        <taxon>Pavlovales</taxon>
        <taxon>Pavlovaceae</taxon>
        <taxon>Diacronema</taxon>
    </lineage>
</organism>
<dbReference type="PANTHER" id="PTHR23525:SF1">
    <property type="entry name" value="NODULIN-LIKE DOMAIN-CONTAINING PROTEIN"/>
    <property type="match status" value="1"/>
</dbReference>
<dbReference type="OMA" id="CAWERSV"/>
<protein>
    <submittedName>
        <fullName evidence="3">Uncharacterized protein</fullName>
    </submittedName>
</protein>
<feature type="transmembrane region" description="Helical" evidence="2">
    <location>
        <begin position="148"/>
        <end position="166"/>
    </location>
</feature>
<keyword evidence="2" id="KW-1133">Transmembrane helix</keyword>
<gene>
    <name evidence="3" type="ORF">KFE25_005725</name>
</gene>
<feature type="transmembrane region" description="Helical" evidence="2">
    <location>
        <begin position="45"/>
        <end position="65"/>
    </location>
</feature>
<dbReference type="OrthoDB" id="10568448at2759"/>
<feature type="transmembrane region" description="Helical" evidence="2">
    <location>
        <begin position="411"/>
        <end position="431"/>
    </location>
</feature>
<feature type="transmembrane region" description="Helical" evidence="2">
    <location>
        <begin position="178"/>
        <end position="197"/>
    </location>
</feature>
<name>A0A8J5XEG3_DIALT</name>
<keyword evidence="2" id="KW-0812">Transmembrane</keyword>
<dbReference type="AlphaFoldDB" id="A0A8J5XEG3"/>
<evidence type="ECO:0000313" key="4">
    <source>
        <dbReference type="Proteomes" id="UP000751190"/>
    </source>
</evidence>
<evidence type="ECO:0000313" key="3">
    <source>
        <dbReference type="EMBL" id="KAG8459214.1"/>
    </source>
</evidence>
<proteinExistence type="predicted"/>
<feature type="transmembrane region" description="Helical" evidence="2">
    <location>
        <begin position="333"/>
        <end position="361"/>
    </location>
</feature>
<comment type="caution">
    <text evidence="3">The sequence shown here is derived from an EMBL/GenBank/DDBJ whole genome shotgun (WGS) entry which is preliminary data.</text>
</comment>
<dbReference type="Proteomes" id="UP000751190">
    <property type="component" value="Unassembled WGS sequence"/>
</dbReference>
<dbReference type="PANTHER" id="PTHR23525">
    <property type="entry name" value="TRANSPORTER, PUTATIVE-RELATED"/>
    <property type="match status" value="1"/>
</dbReference>
<sequence>MGHAASMPRDVQVICAYSFLFHAGWCAWERSVMPVWIAVNSRDEVVGYVQSVQGVIAVAVAPLIGIGMDRARSLRPYAMLAVSSCVCALLGMAFCVRTTETGWPLYAANAAWAVALTAQGVLTDTTIAATSRSGEERAWAYALKATCWRAGAVAGQLMNALVFLALGDEWSARAMSVALYSGLVACGSTCLLLLLTFEQPTLEAGEEGAATAAASERLLKPPAKPEPSGDAPAAAEPRARAAAVRACSCRWLHELSPQWVILCAVILRVLGKGMAMRFNPAFLAERHGLSPLALTAAVGVAQLISTAAPLTLARAADVCGAAPVIVAARLLEPIAFVVFALSTSSALATAALVALLGVPIGSKSLEKALLMGAVRKSSRARWNALESINRGTWAGSAALGGLLLAHGGYTALYLTAAAIILLSVAVMSALIGRRAPGGSDAAARPATTVSSGGTLAGRV</sequence>